<comment type="subcellular location">
    <subcellularLocation>
        <location evidence="1">Nucleus</location>
    </subcellularLocation>
</comment>
<dbReference type="PANTHER" id="PTHR46481:SF10">
    <property type="entry name" value="ZINC FINGER BED DOMAIN-CONTAINING PROTEIN 39"/>
    <property type="match status" value="1"/>
</dbReference>
<proteinExistence type="predicted"/>
<evidence type="ECO:0000256" key="5">
    <source>
        <dbReference type="ARBA" id="ARBA00023242"/>
    </source>
</evidence>
<keyword evidence="2" id="KW-0479">Metal-binding</keyword>
<sequence length="169" mass="19278">MVEGAGFQLMLKQFNPGYSIPSRTHFAKLLEKKYQDNMNQVKDTLSALDSQIAITADIWTSVANEAYLGITCHYIGTEWQMESICLSTMPLEDRHTAQNIAMWLQETLEKFEINPEKVSAIVHDNDSDTSSEDEGRDAEEPGVKIRKEILTLERSHPQKRKSFTVVEEK</sequence>
<keyword evidence="5" id="KW-0539">Nucleus</keyword>
<dbReference type="AlphaFoldDB" id="A0A1A8UPS6"/>
<reference evidence="7" key="1">
    <citation type="submission" date="2016-05" db="EMBL/GenBank/DDBJ databases">
        <authorList>
            <person name="Lavstsen T."/>
            <person name="Jespersen J.S."/>
        </authorList>
    </citation>
    <scope>NUCLEOTIDE SEQUENCE</scope>
    <source>
        <tissue evidence="7">Brain</tissue>
    </source>
</reference>
<accession>A0A1A8UPS6</accession>
<evidence type="ECO:0000256" key="6">
    <source>
        <dbReference type="SAM" id="MobiDB-lite"/>
    </source>
</evidence>
<keyword evidence="4" id="KW-0862">Zinc</keyword>
<feature type="compositionally biased region" description="Acidic residues" evidence="6">
    <location>
        <begin position="127"/>
        <end position="137"/>
    </location>
</feature>
<dbReference type="InterPro" id="IPR012337">
    <property type="entry name" value="RNaseH-like_sf"/>
</dbReference>
<dbReference type="EMBL" id="HAEJ01008875">
    <property type="protein sequence ID" value="SBS49332.1"/>
    <property type="molecule type" value="Transcribed_RNA"/>
</dbReference>
<dbReference type="SUPFAM" id="SSF53098">
    <property type="entry name" value="Ribonuclease H-like"/>
    <property type="match status" value="1"/>
</dbReference>
<evidence type="ECO:0000256" key="4">
    <source>
        <dbReference type="ARBA" id="ARBA00022833"/>
    </source>
</evidence>
<evidence type="ECO:0000256" key="3">
    <source>
        <dbReference type="ARBA" id="ARBA00022771"/>
    </source>
</evidence>
<feature type="region of interest" description="Disordered" evidence="6">
    <location>
        <begin position="120"/>
        <end position="169"/>
    </location>
</feature>
<evidence type="ECO:0000313" key="7">
    <source>
        <dbReference type="EMBL" id="SBS49332.1"/>
    </source>
</evidence>
<name>A0A1A8UPS6_NOTFU</name>
<dbReference type="PANTHER" id="PTHR46481">
    <property type="entry name" value="ZINC FINGER BED DOMAIN-CONTAINING PROTEIN 4"/>
    <property type="match status" value="1"/>
</dbReference>
<keyword evidence="3" id="KW-0863">Zinc-finger</keyword>
<protein>
    <submittedName>
        <fullName evidence="7">Uncharacterized protein</fullName>
    </submittedName>
</protein>
<dbReference type="GO" id="GO:0005634">
    <property type="term" value="C:nucleus"/>
    <property type="evidence" value="ECO:0007669"/>
    <property type="project" value="UniProtKB-SubCell"/>
</dbReference>
<reference evidence="7" key="2">
    <citation type="submission" date="2016-06" db="EMBL/GenBank/DDBJ databases">
        <title>The genome of a short-lived fish provides insights into sex chromosome evolution and the genetic control of aging.</title>
        <authorList>
            <person name="Reichwald K."/>
            <person name="Felder M."/>
            <person name="Petzold A."/>
            <person name="Koch P."/>
            <person name="Groth M."/>
            <person name="Platzer M."/>
        </authorList>
    </citation>
    <scope>NUCLEOTIDE SEQUENCE</scope>
    <source>
        <tissue evidence="7">Brain</tissue>
    </source>
</reference>
<dbReference type="InterPro" id="IPR052035">
    <property type="entry name" value="ZnF_BED_domain_contain"/>
</dbReference>
<dbReference type="GO" id="GO:0008270">
    <property type="term" value="F:zinc ion binding"/>
    <property type="evidence" value="ECO:0007669"/>
    <property type="project" value="UniProtKB-KW"/>
</dbReference>
<gene>
    <name evidence="7" type="primary">Nfu_g_1_025175</name>
</gene>
<evidence type="ECO:0000256" key="1">
    <source>
        <dbReference type="ARBA" id="ARBA00004123"/>
    </source>
</evidence>
<evidence type="ECO:0000256" key="2">
    <source>
        <dbReference type="ARBA" id="ARBA00022723"/>
    </source>
</evidence>
<organism evidence="7">
    <name type="scientific">Nothobranchius furzeri</name>
    <name type="common">Turquoise killifish</name>
    <dbReference type="NCBI Taxonomy" id="105023"/>
    <lineage>
        <taxon>Eukaryota</taxon>
        <taxon>Metazoa</taxon>
        <taxon>Chordata</taxon>
        <taxon>Craniata</taxon>
        <taxon>Vertebrata</taxon>
        <taxon>Euteleostomi</taxon>
        <taxon>Actinopterygii</taxon>
        <taxon>Neopterygii</taxon>
        <taxon>Teleostei</taxon>
        <taxon>Neoteleostei</taxon>
        <taxon>Acanthomorphata</taxon>
        <taxon>Ovalentaria</taxon>
        <taxon>Atherinomorphae</taxon>
        <taxon>Cyprinodontiformes</taxon>
        <taxon>Nothobranchiidae</taxon>
        <taxon>Nothobranchius</taxon>
    </lineage>
</organism>
<feature type="compositionally biased region" description="Basic and acidic residues" evidence="6">
    <location>
        <begin position="138"/>
        <end position="156"/>
    </location>
</feature>